<name>A0A934MMC2_9HYPH</name>
<keyword evidence="1" id="KW-0812">Transmembrane</keyword>
<organism evidence="2 3">
    <name type="scientific">Acuticoccus mangrovi</name>
    <dbReference type="NCBI Taxonomy" id="2796142"/>
    <lineage>
        <taxon>Bacteria</taxon>
        <taxon>Pseudomonadati</taxon>
        <taxon>Pseudomonadota</taxon>
        <taxon>Alphaproteobacteria</taxon>
        <taxon>Hyphomicrobiales</taxon>
        <taxon>Amorphaceae</taxon>
        <taxon>Acuticoccus</taxon>
    </lineage>
</organism>
<dbReference type="AlphaFoldDB" id="A0A934MMC2"/>
<dbReference type="EMBL" id="JAEKJA010000013">
    <property type="protein sequence ID" value="MBJ3777149.1"/>
    <property type="molecule type" value="Genomic_DNA"/>
</dbReference>
<comment type="caution">
    <text evidence="2">The sequence shown here is derived from an EMBL/GenBank/DDBJ whole genome shotgun (WGS) entry which is preliminary data.</text>
</comment>
<feature type="transmembrane region" description="Helical" evidence="1">
    <location>
        <begin position="36"/>
        <end position="57"/>
    </location>
</feature>
<keyword evidence="3" id="KW-1185">Reference proteome</keyword>
<evidence type="ECO:0000256" key="1">
    <source>
        <dbReference type="SAM" id="Phobius"/>
    </source>
</evidence>
<protein>
    <submittedName>
        <fullName evidence="2">LPS export ABC transporter periplasmic protein LptC</fullName>
    </submittedName>
</protein>
<proteinExistence type="predicted"/>
<gene>
    <name evidence="2" type="primary">lptC</name>
    <name evidence="2" type="ORF">JCR33_15690</name>
</gene>
<accession>A0A934MMC2</accession>
<keyword evidence="1" id="KW-1133">Transmembrane helix</keyword>
<evidence type="ECO:0000313" key="2">
    <source>
        <dbReference type="EMBL" id="MBJ3777149.1"/>
    </source>
</evidence>
<sequence>MTDASATFSYADATADGGRHLEQRRARRHTRRVRRLRVVIPIVSAIIALGLTAAAVLPKLLPFSALAGLSLTADGLVMNSPRLAGHLGEGRRYEVVADRAVQSLLNPARLTLEGLNADLDMGNDQRVTIHGNEATYNTSTEVLDVSEGVSLVSSDGNEAQLNAATVFLREGRVEGDGGIEITSPRGHIRAGRIDITEGGARIRMTGGVSIVINPAP</sequence>
<reference evidence="2" key="1">
    <citation type="submission" date="2020-12" db="EMBL/GenBank/DDBJ databases">
        <title>Bacterial taxonomy.</title>
        <authorList>
            <person name="Pan X."/>
        </authorList>
    </citation>
    <scope>NUCLEOTIDE SEQUENCE</scope>
    <source>
        <strain evidence="2">B2012</strain>
    </source>
</reference>
<dbReference type="Pfam" id="PF06835">
    <property type="entry name" value="LptC"/>
    <property type="match status" value="1"/>
</dbReference>
<dbReference type="RefSeq" id="WP_198883052.1">
    <property type="nucleotide sequence ID" value="NZ_JAEKJA010000013.1"/>
</dbReference>
<keyword evidence="1" id="KW-0472">Membrane</keyword>
<evidence type="ECO:0000313" key="3">
    <source>
        <dbReference type="Proteomes" id="UP000609531"/>
    </source>
</evidence>
<dbReference type="Proteomes" id="UP000609531">
    <property type="component" value="Unassembled WGS sequence"/>
</dbReference>
<dbReference type="InterPro" id="IPR010664">
    <property type="entry name" value="LipoPS_assembly_LptC-rel"/>
</dbReference>